<gene>
    <name evidence="3" type="ORF">BCO9919_07414</name>
</gene>
<feature type="region of interest" description="Disordered" evidence="1">
    <location>
        <begin position="1"/>
        <end position="40"/>
    </location>
</feature>
<dbReference type="Proteomes" id="UP000494322">
    <property type="component" value="Unassembled WGS sequence"/>
</dbReference>
<dbReference type="PROSITE" id="PS00018">
    <property type="entry name" value="EF_HAND_1"/>
    <property type="match status" value="1"/>
</dbReference>
<dbReference type="GO" id="GO:0016998">
    <property type="term" value="P:cell wall macromolecule catabolic process"/>
    <property type="evidence" value="ECO:0007669"/>
    <property type="project" value="InterPro"/>
</dbReference>
<evidence type="ECO:0000313" key="3">
    <source>
        <dbReference type="EMBL" id="CAB3976058.1"/>
    </source>
</evidence>
<dbReference type="Gene3D" id="1.10.530.10">
    <property type="match status" value="1"/>
</dbReference>
<name>A0A6J5JY97_9BURK</name>
<feature type="domain" description="Glycoside hydrolase family 19 catalytic" evidence="2">
    <location>
        <begin position="850"/>
        <end position="908"/>
    </location>
</feature>
<dbReference type="EMBL" id="CABWIK020000111">
    <property type="protein sequence ID" value="CAB3976058.1"/>
    <property type="molecule type" value="Genomic_DNA"/>
</dbReference>
<reference evidence="3 4" key="1">
    <citation type="submission" date="2020-04" db="EMBL/GenBank/DDBJ databases">
        <authorList>
            <person name="Depoorter E."/>
        </authorList>
    </citation>
    <scope>NUCLEOTIDE SEQUENCE [LARGE SCALE GENOMIC DNA]</scope>
    <source>
        <strain evidence="3 4">BCC0132</strain>
    </source>
</reference>
<feature type="compositionally biased region" description="Pro residues" evidence="1">
    <location>
        <begin position="145"/>
        <end position="156"/>
    </location>
</feature>
<evidence type="ECO:0000313" key="4">
    <source>
        <dbReference type="Proteomes" id="UP000494322"/>
    </source>
</evidence>
<accession>A0A6J5JY97</accession>
<evidence type="ECO:0000256" key="1">
    <source>
        <dbReference type="SAM" id="MobiDB-lite"/>
    </source>
</evidence>
<sequence>MTNKSAPNNPSTPPAPGAKPKPAEPAQSAPPAYAPLTWSYPFPPTSKDDVTDPMTYMKALATAEDGFYPLGTSGYWHGGIHFGEKTGKALKQSEGVCAIAAGEVVAYRLDSTYPELTYNEPKPPERYALYSTGFVLVRHTLTLPPVPPKKPPPTPAPAGASGANATPPAPAPAPSNPSPDEKLTFFSLYMHTLDWATYQAAFDQPKAAAADSKAPKLQPMPYWQTERVYRALKPNKQDIPKPKPADRPDDKLTCDVIAELPGPIPGVRVHSMADRKSKIYGLLPDGAEIVLNESDNGGHAGWAKIKEVRSGSPVGPVVGQAPDANASWGYVSISDLQLISKSGPLDQVVVLATPHRVKAGEVIAHIGQYQRYREAKNLKPLPTRPLLHLEVFAGPELPAFIAKSQARAKELSDADPHMEKPFLEILAGAKLVTKIPQPDYTLEKGGLKLVPVSDPKSRWVKVQPKTITTTPAQPVPASKGKPMPAAKPGQHETPAGAPFWVDSSLANKMTTGPVQGWKDFPLKVSQADGPGTDFRDVFRVADLDKKFGIQNLAREAPDANKKGHRWWNVIVGTKDGKTRQGWVREEDHPKVSLCSQWDWPGFELVDNSSVTPSEMFKRFLFVSGLAIGADQELFKTSADTLANSELIRKLETAIDADHDGMVTASELANAQNVPWSAEAISHLVVKSESEWGGNMASWAAITPFMKAMAWKWQNEMERIKKLQWWEDIQCSNVNILPKEPKPWHLHPIGLIGNFMQSTCSCNKDITEEELDLILPSDVKAKGLFFDAHDKSVRGFDKRDFLGLLNRYMRENDMMTCIRKAHFLSQMSHECDELRTNEERRNRDGSIPSGWNNYHGGSNYHGRGLIQLTHDTNYIAYGNFIGDTTIGTDPDKVSHSIDHTAHSACWYWRKGSNWGDVNPKADKNDFYAVTVAVNGGFNHVEDRFVALNKLAKLLGAERCETTPGLSFKDYDIEKSSIYGTKFYKSHLETAKKAVEAVNAKKSGV</sequence>
<organism evidence="3 4">
    <name type="scientific">Burkholderia cenocepacia</name>
    <dbReference type="NCBI Taxonomy" id="95486"/>
    <lineage>
        <taxon>Bacteria</taxon>
        <taxon>Pseudomonadati</taxon>
        <taxon>Pseudomonadota</taxon>
        <taxon>Betaproteobacteria</taxon>
        <taxon>Burkholderiales</taxon>
        <taxon>Burkholderiaceae</taxon>
        <taxon>Burkholderia</taxon>
        <taxon>Burkholderia cepacia complex</taxon>
    </lineage>
</organism>
<dbReference type="Pfam" id="PF00182">
    <property type="entry name" value="Glyco_hydro_19"/>
    <property type="match status" value="1"/>
</dbReference>
<feature type="compositionally biased region" description="Low complexity" evidence="1">
    <location>
        <begin position="157"/>
        <end position="166"/>
    </location>
</feature>
<evidence type="ECO:0000259" key="2">
    <source>
        <dbReference type="Pfam" id="PF00182"/>
    </source>
</evidence>
<dbReference type="GO" id="GO:0004568">
    <property type="term" value="F:chitinase activity"/>
    <property type="evidence" value="ECO:0007669"/>
    <property type="project" value="InterPro"/>
</dbReference>
<dbReference type="InterPro" id="IPR018247">
    <property type="entry name" value="EF_Hand_1_Ca_BS"/>
</dbReference>
<dbReference type="SUPFAM" id="SSF53955">
    <property type="entry name" value="Lysozyme-like"/>
    <property type="match status" value="1"/>
</dbReference>
<protein>
    <submittedName>
        <fullName evidence="3">Calcium-binding protein</fullName>
    </submittedName>
</protein>
<dbReference type="InterPro" id="IPR000726">
    <property type="entry name" value="Glyco_hydro_19_cat"/>
</dbReference>
<dbReference type="AlphaFoldDB" id="A0A6J5JY97"/>
<dbReference type="InterPro" id="IPR023346">
    <property type="entry name" value="Lysozyme-like_dom_sf"/>
</dbReference>
<proteinExistence type="predicted"/>
<feature type="compositionally biased region" description="Pro residues" evidence="1">
    <location>
        <begin position="167"/>
        <end position="177"/>
    </location>
</feature>
<dbReference type="GO" id="GO:0006032">
    <property type="term" value="P:chitin catabolic process"/>
    <property type="evidence" value="ECO:0007669"/>
    <property type="project" value="InterPro"/>
</dbReference>
<feature type="region of interest" description="Disordered" evidence="1">
    <location>
        <begin position="468"/>
        <end position="498"/>
    </location>
</feature>
<feature type="region of interest" description="Disordered" evidence="1">
    <location>
        <begin position="145"/>
        <end position="178"/>
    </location>
</feature>
<feature type="compositionally biased region" description="Pro residues" evidence="1">
    <location>
        <begin position="10"/>
        <end position="19"/>
    </location>
</feature>